<evidence type="ECO:0000256" key="1">
    <source>
        <dbReference type="ARBA" id="ARBA00023157"/>
    </source>
</evidence>
<sequence length="291" mass="31185">MHASFFWVIPEQTMSLKAGFLFVTLLIGSYAFPAQEQDMSIFFDHTDAQARIVGGTIAGSVPYMVVLSSGVLVRSLLCGGSVITDRHVLTAAHCIEAVFSGGSLINSLRGTVGTNRWNTGGTLYSFARNVSHPHYVRSTIKNDIGILVTSTNVAFSNAVKPAVLNYDFVGAGIPTSVTGWGRTVAGGAISQNLLQLSAVVIDGNRCVSEVRDLAVQLNVRNVPEVEPHLEICTFHSTGHGTCNGDSGSPLMRSDREQQIGVVSWGLPCARGAPDMFVRISAFADWIQQSIR</sequence>
<evidence type="ECO:0000256" key="3">
    <source>
        <dbReference type="RuleBase" id="RU363034"/>
    </source>
</evidence>
<evidence type="ECO:0000259" key="4">
    <source>
        <dbReference type="PROSITE" id="PS50240"/>
    </source>
</evidence>
<protein>
    <submittedName>
        <fullName evidence="6">Chymotrypsin-2-like</fullName>
    </submittedName>
</protein>
<dbReference type="SMART" id="SM00020">
    <property type="entry name" value="Tryp_SPc"/>
    <property type="match status" value="1"/>
</dbReference>
<dbReference type="GeneID" id="113402796"/>
<dbReference type="InterPro" id="IPR033116">
    <property type="entry name" value="TRYPSIN_SER"/>
</dbReference>
<comment type="similarity">
    <text evidence="2">Belongs to the peptidase S1 family. CLIP subfamily.</text>
</comment>
<evidence type="ECO:0000313" key="6">
    <source>
        <dbReference type="RefSeq" id="XP_026498905.2"/>
    </source>
</evidence>
<dbReference type="InterPro" id="IPR018114">
    <property type="entry name" value="TRYPSIN_HIS"/>
</dbReference>
<keyword evidence="3" id="KW-0720">Serine protease</keyword>
<dbReference type="GO" id="GO:0004252">
    <property type="term" value="F:serine-type endopeptidase activity"/>
    <property type="evidence" value="ECO:0007669"/>
    <property type="project" value="InterPro"/>
</dbReference>
<dbReference type="InterPro" id="IPR001314">
    <property type="entry name" value="Peptidase_S1A"/>
</dbReference>
<dbReference type="PROSITE" id="PS00134">
    <property type="entry name" value="TRYPSIN_HIS"/>
    <property type="match status" value="1"/>
</dbReference>
<evidence type="ECO:0000313" key="5">
    <source>
        <dbReference type="Proteomes" id="UP001652626"/>
    </source>
</evidence>
<dbReference type="Proteomes" id="UP001652626">
    <property type="component" value="Chromosome 15"/>
</dbReference>
<dbReference type="InterPro" id="IPR009003">
    <property type="entry name" value="Peptidase_S1_PA"/>
</dbReference>
<evidence type="ECO:0000256" key="2">
    <source>
        <dbReference type="ARBA" id="ARBA00024195"/>
    </source>
</evidence>
<dbReference type="PROSITE" id="PS00135">
    <property type="entry name" value="TRYPSIN_SER"/>
    <property type="match status" value="1"/>
</dbReference>
<gene>
    <name evidence="6" type="primary">LOC113402796</name>
</gene>
<accession>A0A8B8IP57</accession>
<dbReference type="PRINTS" id="PR00722">
    <property type="entry name" value="CHYMOTRYPSIN"/>
</dbReference>
<dbReference type="SUPFAM" id="SSF50494">
    <property type="entry name" value="Trypsin-like serine proteases"/>
    <property type="match status" value="1"/>
</dbReference>
<name>A0A8B8IP57_VANTA</name>
<keyword evidence="3" id="KW-0378">Hydrolase</keyword>
<reference evidence="6" key="1">
    <citation type="submission" date="2025-08" db="UniProtKB">
        <authorList>
            <consortium name="RefSeq"/>
        </authorList>
    </citation>
    <scope>IDENTIFICATION</scope>
    <source>
        <tissue evidence="6">Whole body</tissue>
    </source>
</reference>
<dbReference type="GO" id="GO:0006508">
    <property type="term" value="P:proteolysis"/>
    <property type="evidence" value="ECO:0007669"/>
    <property type="project" value="UniProtKB-KW"/>
</dbReference>
<dbReference type="GO" id="GO:0090729">
    <property type="term" value="F:toxin activity"/>
    <property type="evidence" value="ECO:0007669"/>
    <property type="project" value="UniProtKB-KW"/>
</dbReference>
<feature type="domain" description="Peptidase S1" evidence="4">
    <location>
        <begin position="52"/>
        <end position="291"/>
    </location>
</feature>
<dbReference type="OrthoDB" id="5565075at2759"/>
<dbReference type="InterPro" id="IPR051487">
    <property type="entry name" value="Ser/Thr_Proteases_Immune/Dev"/>
</dbReference>
<dbReference type="PANTHER" id="PTHR24256">
    <property type="entry name" value="TRYPTASE-RELATED"/>
    <property type="match status" value="1"/>
</dbReference>
<dbReference type="PROSITE" id="PS50240">
    <property type="entry name" value="TRYPSIN_DOM"/>
    <property type="match status" value="1"/>
</dbReference>
<proteinExistence type="inferred from homology"/>
<dbReference type="RefSeq" id="XP_026498905.2">
    <property type="nucleotide sequence ID" value="XM_026643120.2"/>
</dbReference>
<dbReference type="InterPro" id="IPR001254">
    <property type="entry name" value="Trypsin_dom"/>
</dbReference>
<dbReference type="Pfam" id="PF00089">
    <property type="entry name" value="Trypsin"/>
    <property type="match status" value="1"/>
</dbReference>
<dbReference type="Gene3D" id="2.40.10.10">
    <property type="entry name" value="Trypsin-like serine proteases"/>
    <property type="match status" value="2"/>
</dbReference>
<organism evidence="5 6">
    <name type="scientific">Vanessa tameamea</name>
    <name type="common">Kamehameha butterfly</name>
    <dbReference type="NCBI Taxonomy" id="334116"/>
    <lineage>
        <taxon>Eukaryota</taxon>
        <taxon>Metazoa</taxon>
        <taxon>Ecdysozoa</taxon>
        <taxon>Arthropoda</taxon>
        <taxon>Hexapoda</taxon>
        <taxon>Insecta</taxon>
        <taxon>Pterygota</taxon>
        <taxon>Neoptera</taxon>
        <taxon>Endopterygota</taxon>
        <taxon>Lepidoptera</taxon>
        <taxon>Glossata</taxon>
        <taxon>Ditrysia</taxon>
        <taxon>Papilionoidea</taxon>
        <taxon>Nymphalidae</taxon>
        <taxon>Nymphalinae</taxon>
        <taxon>Vanessa</taxon>
    </lineage>
</organism>
<dbReference type="CDD" id="cd00190">
    <property type="entry name" value="Tryp_SPc"/>
    <property type="match status" value="1"/>
</dbReference>
<dbReference type="InterPro" id="IPR043504">
    <property type="entry name" value="Peptidase_S1_PA_chymotrypsin"/>
</dbReference>
<keyword evidence="3" id="KW-0645">Protease</keyword>
<dbReference type="AlphaFoldDB" id="A0A8B8IP57"/>
<dbReference type="OMA" id="CANSAPD"/>
<keyword evidence="1" id="KW-1015">Disulfide bond</keyword>
<keyword evidence="5" id="KW-1185">Reference proteome</keyword>
<dbReference type="GO" id="GO:0005576">
    <property type="term" value="C:extracellular region"/>
    <property type="evidence" value="ECO:0007669"/>
    <property type="project" value="UniProtKB-SubCell"/>
</dbReference>